<keyword evidence="3" id="KW-1185">Reference proteome</keyword>
<name>A0AAJ6APN1_9MICC</name>
<proteinExistence type="predicted"/>
<gene>
    <name evidence="2" type="ORF">QDX21_03125</name>
</gene>
<sequence>MGRTIQLFLMDGTANGRKKATLRNWTGVTHLIPRTMLQEAKSRDDLKQTGVYFLVGTEDETPKVYIGQARERKNGKGVLGRILEHIGQDGLDYWTHAIAIVTSDDSFGATEISFLENSFFTLAKDAGRFRVTNANDPSPGTVTEEKEAELREFIANVKLVVAALGYKMFDPVDESKDHNVVNPVEQEPADEPTLYFSYAGTEARGRQASDGFIVLAGARLRPDDDITTSGERRGIRKLREKYRDHIGSDDVLTSDLLLGSPSTAACFVGGSSLNGLDLWKNADGLTLKQLEAKEREL</sequence>
<protein>
    <submittedName>
        <fullName evidence="2">GIY-YIG nuclease family protein</fullName>
    </submittedName>
</protein>
<dbReference type="EMBL" id="CP122566">
    <property type="protein sequence ID" value="WGH93805.1"/>
    <property type="molecule type" value="Genomic_DNA"/>
</dbReference>
<dbReference type="Proteomes" id="UP001224674">
    <property type="component" value="Chromosome"/>
</dbReference>
<organism evidence="2 3">
    <name type="scientific">Auritidibacter ignavus</name>
    <dbReference type="NCBI Taxonomy" id="678932"/>
    <lineage>
        <taxon>Bacteria</taxon>
        <taxon>Bacillati</taxon>
        <taxon>Actinomycetota</taxon>
        <taxon>Actinomycetes</taxon>
        <taxon>Micrococcales</taxon>
        <taxon>Micrococcaceae</taxon>
        <taxon>Auritidibacter</taxon>
    </lineage>
</organism>
<dbReference type="Pfam" id="PF14267">
    <property type="entry name" value="DUF4357"/>
    <property type="match status" value="1"/>
</dbReference>
<dbReference type="AlphaFoldDB" id="A0AAJ6APN1"/>
<dbReference type="GeneID" id="83695017"/>
<dbReference type="RefSeq" id="WP_199445860.1">
    <property type="nucleotide sequence ID" value="NZ_CP122562.1"/>
</dbReference>
<evidence type="ECO:0000259" key="1">
    <source>
        <dbReference type="Pfam" id="PF14267"/>
    </source>
</evidence>
<reference evidence="2 3" key="1">
    <citation type="submission" date="2023-03" db="EMBL/GenBank/DDBJ databases">
        <title>Complete genome sequences of several Auritidibacter ignavus strains isolated from ear infections.</title>
        <authorList>
            <person name="Baehr T."/>
            <person name="Baumhoegger A.M."/>
        </authorList>
    </citation>
    <scope>NUCLEOTIDE SEQUENCE [LARGE SCALE GENOMIC DNA]</scope>
    <source>
        <strain evidence="2 3">BABAE-6</strain>
    </source>
</reference>
<dbReference type="InterPro" id="IPR025579">
    <property type="entry name" value="DUF4357"/>
</dbReference>
<evidence type="ECO:0000313" key="2">
    <source>
        <dbReference type="EMBL" id="WGH93805.1"/>
    </source>
</evidence>
<evidence type="ECO:0000313" key="3">
    <source>
        <dbReference type="Proteomes" id="UP001224674"/>
    </source>
</evidence>
<dbReference type="CDD" id="cd10447">
    <property type="entry name" value="GIY-YIG_unchar_2"/>
    <property type="match status" value="1"/>
</dbReference>
<accession>A0AAJ6APN1</accession>
<feature type="domain" description="DUF4357" evidence="1">
    <location>
        <begin position="251"/>
        <end position="287"/>
    </location>
</feature>